<dbReference type="InterPro" id="IPR000845">
    <property type="entry name" value="Nucleoside_phosphorylase_d"/>
</dbReference>
<dbReference type="PROSITE" id="PS01232">
    <property type="entry name" value="PNP_UDP_1"/>
    <property type="match status" value="1"/>
</dbReference>
<dbReference type="InterPro" id="IPR035994">
    <property type="entry name" value="Nucleoside_phosphorylase_sf"/>
</dbReference>
<feature type="domain" description="Nucleoside phosphorylase" evidence="7">
    <location>
        <begin position="15"/>
        <end position="229"/>
    </location>
</feature>
<organism evidence="8 9">
    <name type="scientific">Mycoplasmoides gallisepticum S6</name>
    <dbReference type="NCBI Taxonomy" id="1006581"/>
    <lineage>
        <taxon>Bacteria</taxon>
        <taxon>Bacillati</taxon>
        <taxon>Mycoplasmatota</taxon>
        <taxon>Mycoplasmoidales</taxon>
        <taxon>Mycoplasmoidaceae</taxon>
        <taxon>Mycoplasmoides</taxon>
    </lineage>
</organism>
<dbReference type="Proteomes" id="UP000018735">
    <property type="component" value="Chromosome"/>
</dbReference>
<comment type="catalytic activity">
    <reaction evidence="6">
        <text>uridine + phosphate = alpha-D-ribose 1-phosphate + uracil</text>
        <dbReference type="Rhea" id="RHEA:24388"/>
        <dbReference type="ChEBI" id="CHEBI:16704"/>
        <dbReference type="ChEBI" id="CHEBI:17568"/>
        <dbReference type="ChEBI" id="CHEBI:43474"/>
        <dbReference type="ChEBI" id="CHEBI:57720"/>
        <dbReference type="EC" id="2.4.2.3"/>
    </reaction>
</comment>
<dbReference type="HOGENOM" id="CLU_068457_2_0_14"/>
<dbReference type="PANTHER" id="PTHR43691:SF11">
    <property type="entry name" value="FI09636P-RELATED"/>
    <property type="match status" value="1"/>
</dbReference>
<dbReference type="Gene3D" id="3.40.50.1580">
    <property type="entry name" value="Nucleoside phosphorylase domain"/>
    <property type="match status" value="1"/>
</dbReference>
<evidence type="ECO:0000313" key="8">
    <source>
        <dbReference type="EMBL" id="AHB99845.1"/>
    </source>
</evidence>
<dbReference type="PANTHER" id="PTHR43691">
    <property type="entry name" value="URIDINE PHOSPHORYLASE"/>
    <property type="match status" value="1"/>
</dbReference>
<evidence type="ECO:0000256" key="1">
    <source>
        <dbReference type="ARBA" id="ARBA00010456"/>
    </source>
</evidence>
<evidence type="ECO:0000256" key="4">
    <source>
        <dbReference type="ARBA" id="ARBA00022676"/>
    </source>
</evidence>
<dbReference type="eggNOG" id="COG0813">
    <property type="taxonomic scope" value="Bacteria"/>
</dbReference>
<evidence type="ECO:0000256" key="5">
    <source>
        <dbReference type="ARBA" id="ARBA00022679"/>
    </source>
</evidence>
<name>A0A0F6CL73_MYCGL</name>
<dbReference type="SUPFAM" id="SSF53167">
    <property type="entry name" value="Purine and uridine phosphorylases"/>
    <property type="match status" value="1"/>
</dbReference>
<comment type="similarity">
    <text evidence="1">Belongs to the PNP/UDP phosphorylase family.</text>
</comment>
<gene>
    <name evidence="8" type="primary">deoD</name>
    <name evidence="8" type="ORF">GCW_03315</name>
</gene>
<dbReference type="GO" id="GO:0006152">
    <property type="term" value="P:purine nucleoside catabolic process"/>
    <property type="evidence" value="ECO:0007669"/>
    <property type="project" value="TreeGrafter"/>
</dbReference>
<dbReference type="InterPro" id="IPR018016">
    <property type="entry name" value="Nucleoside_phosphorylase_CS"/>
</dbReference>
<accession>A0A0F6CL73</accession>
<dbReference type="AlphaFoldDB" id="A0A0F6CL73"/>
<dbReference type="EC" id="2.4.2.3" evidence="2"/>
<dbReference type="GO" id="GO:0004850">
    <property type="term" value="F:uridine phosphorylase activity"/>
    <property type="evidence" value="ECO:0007669"/>
    <property type="project" value="UniProtKB-EC"/>
</dbReference>
<dbReference type="EMBL" id="CP006916">
    <property type="protein sequence ID" value="AHB99845.1"/>
    <property type="molecule type" value="Genomic_DNA"/>
</dbReference>
<dbReference type="GO" id="GO:0005829">
    <property type="term" value="C:cytosol"/>
    <property type="evidence" value="ECO:0007669"/>
    <property type="project" value="TreeGrafter"/>
</dbReference>
<dbReference type="Pfam" id="PF01048">
    <property type="entry name" value="PNP_UDP_1"/>
    <property type="match status" value="1"/>
</dbReference>
<keyword evidence="4" id="KW-0328">Glycosyltransferase</keyword>
<dbReference type="GO" id="GO:0004731">
    <property type="term" value="F:purine-nucleoside phosphorylase activity"/>
    <property type="evidence" value="ECO:0007669"/>
    <property type="project" value="InterPro"/>
</dbReference>
<sequence length="236" mass="26590">MTPHIKAKKEEIAKTVIMPGDPLRAKWIAETFLEDYKLVNEVRNMFAYTGKYKNKLVTVMGHGMGNPSIGIYTHELYNFYDVENIIRVGSCGALVKDLNLGDVILESKAYSESPYAMLIGVDVVNKTNYPSAKLLELSRKTADELKIKYHEGLVICEEAFYQTLYTPKQANEKWNAIAVEMEGFALNANAQKAKKHAMTILTVSDSLVTHESMSPEKRQTTFKNMMELALNVANKL</sequence>
<dbReference type="InterPro" id="IPR004402">
    <property type="entry name" value="DeoD-type"/>
</dbReference>
<evidence type="ECO:0000256" key="3">
    <source>
        <dbReference type="ARBA" id="ARBA00021980"/>
    </source>
</evidence>
<protein>
    <recommendedName>
        <fullName evidence="3">Uridine phosphorylase</fullName>
        <ecNumber evidence="2">2.4.2.3</ecNumber>
    </recommendedName>
</protein>
<evidence type="ECO:0000256" key="6">
    <source>
        <dbReference type="ARBA" id="ARBA00048447"/>
    </source>
</evidence>
<dbReference type="CDD" id="cd09006">
    <property type="entry name" value="PNP_EcPNPI-like"/>
    <property type="match status" value="1"/>
</dbReference>
<dbReference type="KEGG" id="mgz:GCW_03315"/>
<dbReference type="NCBIfam" id="TIGR00107">
    <property type="entry name" value="deoD"/>
    <property type="match status" value="1"/>
</dbReference>
<evidence type="ECO:0000259" key="7">
    <source>
        <dbReference type="Pfam" id="PF01048"/>
    </source>
</evidence>
<evidence type="ECO:0000313" key="9">
    <source>
        <dbReference type="Proteomes" id="UP000018735"/>
    </source>
</evidence>
<proteinExistence type="inferred from homology"/>
<keyword evidence="5" id="KW-0808">Transferase</keyword>
<reference evidence="8 9" key="1">
    <citation type="journal article" date="2011" name="PLoS ONE">
        <title>Core proteome of the minimal cell: comparative proteomics of three mollicute species.</title>
        <authorList>
            <person name="Fisunov G.Y."/>
            <person name="Alexeev D.G."/>
            <person name="Bazaleev N.A."/>
            <person name="Ladygina V.G."/>
            <person name="Galyamina M.A."/>
            <person name="Kondratov I.G."/>
            <person name="Zhukova N.A."/>
            <person name="Serebryakova M.V."/>
            <person name="Demina I.A."/>
            <person name="Govorun V.M."/>
        </authorList>
    </citation>
    <scope>NUCLEOTIDE SEQUENCE [LARGE SCALE GENOMIC DNA]</scope>
    <source>
        <strain evidence="8 9">S6</strain>
    </source>
</reference>
<dbReference type="RefSeq" id="WP_011884871.1">
    <property type="nucleotide sequence ID" value="NC_023030.2"/>
</dbReference>
<dbReference type="NCBIfam" id="NF004489">
    <property type="entry name" value="PRK05819.1"/>
    <property type="match status" value="1"/>
</dbReference>
<evidence type="ECO:0000256" key="2">
    <source>
        <dbReference type="ARBA" id="ARBA00011888"/>
    </source>
</evidence>